<protein>
    <submittedName>
        <fullName evidence="1">Uncharacterized protein</fullName>
    </submittedName>
</protein>
<sequence>MSWLPDWEDVFPEFVHSLSEHYAHLKAFHGCRPLSLSSYYAHGLRGQDADQLVLQFQAMFPEVPAPDLNAAIGSLGDRSTRERGAIWLVGDDREMIEQYGHYIIQGSEYLMALAAHLGVSPRGEDYRFLLRERGIPTVLEVDIPIEIVQWRDIEEVAKMVLSVWGQEVTKRRIGRGPSPCYVIRRTIDAQYIRNHTHPDKIPDPHRGYIQYRNRQRTCDLCAADTGTEDAGAAHTGT</sequence>
<name>A0A6P2IM14_BURL3</name>
<evidence type="ECO:0000313" key="1">
    <source>
        <dbReference type="EMBL" id="VWB32188.1"/>
    </source>
</evidence>
<evidence type="ECO:0000313" key="2">
    <source>
        <dbReference type="Proteomes" id="UP000494174"/>
    </source>
</evidence>
<gene>
    <name evidence="1" type="ORF">BLA15945_01416</name>
</gene>
<reference evidence="1 2" key="1">
    <citation type="submission" date="2019-09" db="EMBL/GenBank/DDBJ databases">
        <authorList>
            <person name="Depoorter E."/>
        </authorList>
    </citation>
    <scope>NUCLEOTIDE SEQUENCE [LARGE SCALE GENOMIC DNA]</scope>
    <source>
        <strain evidence="1">R-15945</strain>
    </source>
</reference>
<organism evidence="1 2">
    <name type="scientific">Burkholderia lata (strain ATCC 17760 / DSM 23089 / LMG 22485 / NCIMB 9086 / R18194 / 383)</name>
    <dbReference type="NCBI Taxonomy" id="482957"/>
    <lineage>
        <taxon>Bacteria</taxon>
        <taxon>Pseudomonadati</taxon>
        <taxon>Pseudomonadota</taxon>
        <taxon>Betaproteobacteria</taxon>
        <taxon>Burkholderiales</taxon>
        <taxon>Burkholderiaceae</taxon>
        <taxon>Burkholderia</taxon>
        <taxon>Burkholderia cepacia complex</taxon>
    </lineage>
</organism>
<dbReference type="EMBL" id="CABVPU010000004">
    <property type="protein sequence ID" value="VWB32188.1"/>
    <property type="molecule type" value="Genomic_DNA"/>
</dbReference>
<dbReference type="AlphaFoldDB" id="A0A6P2IM14"/>
<accession>A0A6P2IM14</accession>
<dbReference type="Proteomes" id="UP000494174">
    <property type="component" value="Unassembled WGS sequence"/>
</dbReference>
<proteinExistence type="predicted"/>